<dbReference type="Gene3D" id="3.90.120.10">
    <property type="entry name" value="DNA Methylase, subunit A, domain 2"/>
    <property type="match status" value="1"/>
</dbReference>
<dbReference type="PROSITE" id="PS00094">
    <property type="entry name" value="C5_MTASE_1"/>
    <property type="match status" value="1"/>
</dbReference>
<sequence length="606" mass="70513">MIRLATVFSGIGAVEHALNRMGLDNEIVFACDNGDIDIFSKKIDVDMDQIGTEISSLNALINNMKYSEDDDYELQLANMFNDVTTRFEYIQNMLKSINITNEEKKVKDILKIIIKTPHLNKRRIKVYTDFLNDLNSNCSNINKKLLLFKIILKITNDFKKDNSMKNLGKDDINFLSAYNIDWSLINKPLKLLYNFMEVNNGKKLIREVKDLSQRVGQLYGKINTLHHLKKMESLDSFSKKKKYVDTLYKGNEKRNKVKISYMSNYNCPEEHFHWDVTFLDGNHYKNQVDLFVGGSPCQSFSLVGKQRGLSDTRGTLFYDYARLINEICPKVFIYENVRAVLSNDCGRTWEKMKEVFEQLNYDVYYTNEGKPSILNAKDYGIPQNRERLFVVGFRSDLKLKQKFKFPKKMELKKKMQDFLIDNAPGGYFLPKKGVEFVTKEKNLNKKYTQIDGNIALCQKKNQEFNWHGDFIFQSEKDAKKNNIPDLEKYFLSEKVKKYVLSSGTKNFYSKPKTDLDVARPLLTTMHKMHRAGVDNYVTTEGRLRKLTPRECLRLMGFSDDWKIVVSDTAMYQQAGNSIVVDVLIQIINEIIKCYPSLIKSNGEKYE</sequence>
<dbReference type="NCBIfam" id="TIGR00675">
    <property type="entry name" value="dcm"/>
    <property type="match status" value="1"/>
</dbReference>
<proteinExistence type="inferred from homology"/>
<evidence type="ECO:0000256" key="3">
    <source>
        <dbReference type="ARBA" id="ARBA00022679"/>
    </source>
</evidence>
<evidence type="ECO:0000256" key="4">
    <source>
        <dbReference type="ARBA" id="ARBA00022691"/>
    </source>
</evidence>
<protein>
    <recommendedName>
        <fullName evidence="1">DNA (cytosine-5-)-methyltransferase</fullName>
        <ecNumber evidence="1">2.1.1.37</ecNumber>
    </recommendedName>
</protein>
<dbReference type="Gene3D" id="3.40.50.150">
    <property type="entry name" value="Vaccinia Virus protein VP39"/>
    <property type="match status" value="1"/>
</dbReference>
<dbReference type="OrthoDB" id="5033at2157"/>
<gene>
    <name evidence="6" type="primary">hpaIIM</name>
    <name evidence="6" type="ORF">MBBWO_06180</name>
</gene>
<dbReference type="InterPro" id="IPR029063">
    <property type="entry name" value="SAM-dependent_MTases_sf"/>
</dbReference>
<evidence type="ECO:0000256" key="2">
    <source>
        <dbReference type="ARBA" id="ARBA00022603"/>
    </source>
</evidence>
<evidence type="ECO:0000256" key="5">
    <source>
        <dbReference type="PROSITE-ProRule" id="PRU01016"/>
    </source>
</evidence>
<dbReference type="InterPro" id="IPR001525">
    <property type="entry name" value="C5_MeTfrase"/>
</dbReference>
<dbReference type="Proteomes" id="UP000245577">
    <property type="component" value="Unassembled WGS sequence"/>
</dbReference>
<dbReference type="PANTHER" id="PTHR46098:SF1">
    <property type="entry name" value="TRNA (CYTOSINE(38)-C(5))-METHYLTRANSFERASE"/>
    <property type="match status" value="1"/>
</dbReference>
<organism evidence="6 7">
    <name type="scientific">Methanobrevibacter woesei</name>
    <dbReference type="NCBI Taxonomy" id="190976"/>
    <lineage>
        <taxon>Archaea</taxon>
        <taxon>Methanobacteriati</taxon>
        <taxon>Methanobacteriota</taxon>
        <taxon>Methanomada group</taxon>
        <taxon>Methanobacteria</taxon>
        <taxon>Methanobacteriales</taxon>
        <taxon>Methanobacteriaceae</taxon>
        <taxon>Methanobrevibacter</taxon>
    </lineage>
</organism>
<keyword evidence="4 5" id="KW-0949">S-adenosyl-L-methionine</keyword>
<dbReference type="EC" id="2.1.1.37" evidence="1"/>
<keyword evidence="7" id="KW-1185">Reference proteome</keyword>
<reference evidence="6 7" key="1">
    <citation type="submission" date="2017-03" db="EMBL/GenBank/DDBJ databases">
        <title>Genome sequence of Methanobrevibacter wosei.</title>
        <authorList>
            <person name="Poehlein A."/>
            <person name="Seedorf H."/>
            <person name="Daniel R."/>
        </authorList>
    </citation>
    <scope>NUCLEOTIDE SEQUENCE [LARGE SCALE GENOMIC DNA]</scope>
    <source>
        <strain evidence="6 7">DSM 11979</strain>
    </source>
</reference>
<dbReference type="GO" id="GO:0003886">
    <property type="term" value="F:DNA (cytosine-5-)-methyltransferase activity"/>
    <property type="evidence" value="ECO:0007669"/>
    <property type="project" value="UniProtKB-EC"/>
</dbReference>
<dbReference type="EMBL" id="MZGU01000004">
    <property type="protein sequence ID" value="PWB85772.1"/>
    <property type="molecule type" value="Genomic_DNA"/>
</dbReference>
<dbReference type="InterPro" id="IPR018117">
    <property type="entry name" value="C5_DNA_meth_AS"/>
</dbReference>
<dbReference type="PROSITE" id="PS00095">
    <property type="entry name" value="C5_MTASE_2"/>
    <property type="match status" value="1"/>
</dbReference>
<dbReference type="InterPro" id="IPR031303">
    <property type="entry name" value="C5_meth_CS"/>
</dbReference>
<dbReference type="SUPFAM" id="SSF53335">
    <property type="entry name" value="S-adenosyl-L-methionine-dependent methyltransferases"/>
    <property type="match status" value="1"/>
</dbReference>
<keyword evidence="3 5" id="KW-0808">Transferase</keyword>
<accession>A0A2U1S6R6</accession>
<name>A0A2U1S6R6_9EURY</name>
<comment type="caution">
    <text evidence="6">The sequence shown here is derived from an EMBL/GenBank/DDBJ whole genome shotgun (WGS) entry which is preliminary data.</text>
</comment>
<dbReference type="PANTHER" id="PTHR46098">
    <property type="entry name" value="TRNA (CYTOSINE(38)-C(5))-METHYLTRANSFERASE"/>
    <property type="match status" value="1"/>
</dbReference>
<evidence type="ECO:0000256" key="1">
    <source>
        <dbReference type="ARBA" id="ARBA00011975"/>
    </source>
</evidence>
<keyword evidence="2 5" id="KW-0489">Methyltransferase</keyword>
<comment type="similarity">
    <text evidence="5">Belongs to the class I-like SAM-binding methyltransferase superfamily. C5-methyltransferase family.</text>
</comment>
<evidence type="ECO:0000313" key="6">
    <source>
        <dbReference type="EMBL" id="PWB85772.1"/>
    </source>
</evidence>
<dbReference type="InterPro" id="IPR050750">
    <property type="entry name" value="C5-MTase"/>
</dbReference>
<dbReference type="GO" id="GO:0032259">
    <property type="term" value="P:methylation"/>
    <property type="evidence" value="ECO:0007669"/>
    <property type="project" value="UniProtKB-KW"/>
</dbReference>
<evidence type="ECO:0000313" key="7">
    <source>
        <dbReference type="Proteomes" id="UP000245577"/>
    </source>
</evidence>
<feature type="active site" evidence="5">
    <location>
        <position position="297"/>
    </location>
</feature>
<dbReference type="PROSITE" id="PS51679">
    <property type="entry name" value="SAM_MT_C5"/>
    <property type="match status" value="1"/>
</dbReference>
<dbReference type="AlphaFoldDB" id="A0A2U1S6R6"/>
<dbReference type="RefSeq" id="WP_116669423.1">
    <property type="nucleotide sequence ID" value="NZ_MZGU01000004.1"/>
</dbReference>
<dbReference type="Pfam" id="PF00145">
    <property type="entry name" value="DNA_methylase"/>
    <property type="match status" value="1"/>
</dbReference>